<evidence type="ECO:0008006" key="3">
    <source>
        <dbReference type="Google" id="ProtNLM"/>
    </source>
</evidence>
<organism evidence="1 2">
    <name type="scientific">Nonomuraea coxensis DSM 45129</name>
    <dbReference type="NCBI Taxonomy" id="1122611"/>
    <lineage>
        <taxon>Bacteria</taxon>
        <taxon>Bacillati</taxon>
        <taxon>Actinomycetota</taxon>
        <taxon>Actinomycetes</taxon>
        <taxon>Streptosporangiales</taxon>
        <taxon>Streptosporangiaceae</taxon>
        <taxon>Nonomuraea</taxon>
    </lineage>
</organism>
<dbReference type="InterPro" id="IPR036412">
    <property type="entry name" value="HAD-like_sf"/>
</dbReference>
<accession>A0ABX8U4W7</accession>
<dbReference type="Proteomes" id="UP000824681">
    <property type="component" value="Chromosome"/>
</dbReference>
<gene>
    <name evidence="1" type="ORF">Nocox_25895</name>
</gene>
<reference evidence="1 2" key="1">
    <citation type="journal article" date="2021" name="ACS Chem. Biol.">
        <title>Genomic-Led Discovery of a Novel Glycopeptide Antibiotic by Nonomuraea coxensis DSM 45129.</title>
        <authorList>
            <person name="Yushchuk O."/>
            <person name="Vior N.M."/>
            <person name="Andreo-Vidal A."/>
            <person name="Berini F."/>
            <person name="Ruckert C."/>
            <person name="Busche T."/>
            <person name="Binda E."/>
            <person name="Kalinowski J."/>
            <person name="Truman A.W."/>
            <person name="Marinelli F."/>
        </authorList>
    </citation>
    <scope>NUCLEOTIDE SEQUENCE [LARGE SCALE GENOMIC DNA]</scope>
    <source>
        <strain evidence="1 2">DSM 45129</strain>
    </source>
</reference>
<sequence>MADTWILHPDYRTPPVPTGAGIAPGPWRHPEGGHIMNGTYQRPLPDRRVEVVTVWYGYPGAAVGARPHPGLSAARDRRAHRRLGRDRDAPGNVGAMIRGVLFDLDGTLLDHRAAADAAAAALPALVAALR</sequence>
<evidence type="ECO:0000313" key="2">
    <source>
        <dbReference type="Proteomes" id="UP000824681"/>
    </source>
</evidence>
<dbReference type="EMBL" id="CP068985">
    <property type="protein sequence ID" value="QYC42780.1"/>
    <property type="molecule type" value="Genomic_DNA"/>
</dbReference>
<keyword evidence="2" id="KW-1185">Reference proteome</keyword>
<dbReference type="SUPFAM" id="SSF56784">
    <property type="entry name" value="HAD-like"/>
    <property type="match status" value="1"/>
</dbReference>
<name>A0ABX8U4W7_9ACTN</name>
<protein>
    <recommendedName>
        <fullName evidence="3">HAD family hydrolase</fullName>
    </recommendedName>
</protein>
<evidence type="ECO:0000313" key="1">
    <source>
        <dbReference type="EMBL" id="QYC42780.1"/>
    </source>
</evidence>
<proteinExistence type="predicted"/>